<dbReference type="Gene3D" id="2.120.10.80">
    <property type="entry name" value="Kelch-type beta propeller"/>
    <property type="match status" value="1"/>
</dbReference>
<reference evidence="1" key="2">
    <citation type="submission" date="2024-03" db="EMBL/GenBank/DDBJ databases">
        <authorList>
            <person name="Roux S."/>
            <person name="Duan C."/>
        </authorList>
    </citation>
    <scope>NUCLEOTIDE SEQUENCE</scope>
    <source>
        <strain evidence="1">Chiyou-1</strain>
    </source>
</reference>
<organism evidence="1">
    <name type="scientific">Ligamenvirales sp</name>
    <dbReference type="NCBI Taxonomy" id="2832923"/>
    <lineage>
        <taxon>Viruses</taxon>
        <taxon>Adnaviria</taxon>
        <taxon>Zilligvirae</taxon>
        <taxon>Taleaviricota</taxon>
        <taxon>Tokiviricetes</taxon>
        <taxon>Ligamenvirales</taxon>
    </lineage>
</organism>
<reference evidence="1" key="1">
    <citation type="journal article" date="2023" name="ISME Commun">
        <title>Diversity of Bathyarchaeia viruses in metagenomes and virus-encoded CRISPR system components.</title>
        <authorList>
            <person name="Duan C."/>
            <person name="Liu Y."/>
            <person name="Liu Y."/>
            <person name="Liu L."/>
            <person name="Cai M."/>
            <person name="Zhang R."/>
            <person name="Zeng Q."/>
            <person name="Koonin E.V."/>
            <person name="Krupovic M."/>
            <person name="Li M."/>
        </authorList>
    </citation>
    <scope>NUCLEOTIDE SEQUENCE</scope>
    <source>
        <strain evidence="1">Chiyou-1</strain>
    </source>
</reference>
<dbReference type="InterPro" id="IPR011043">
    <property type="entry name" value="Gal_Oxase/kelch_b-propeller"/>
</dbReference>
<proteinExistence type="predicted"/>
<evidence type="ECO:0000313" key="1">
    <source>
        <dbReference type="EMBL" id="WYC14541.1"/>
    </source>
</evidence>
<sequence length="300" mass="33833">MALRPGVDIPVVQWCEPTPDSQHHGTAVAWDMGGYIYWLRGNNSNWFRRYSVRGDTHQYLAGAPWAAYQGAHLIYDPSRGYFFAIQGNAGTGFAYYNPANGGWTSLAALPVAANYGSWICHTCSALRSGANDDYVYYAPAYGSTSFYRYSISGNSFTSLASAPATLSNGSIGVWVYNYDPDKIYVIRGGGTTTIYVYSISGNSWTTLTYTPAIFGFSTGTYAVYDPDTNRIYMCLNEGYRYIYYLDLSTNKMEAYTRLPLPYYREARRLEIVKIGGRKFLYVFRGYEGAPFAIWRIPLYW</sequence>
<dbReference type="EMBL" id="PP467602">
    <property type="protein sequence ID" value="WYC14541.1"/>
    <property type="molecule type" value="Genomic_DNA"/>
</dbReference>
<dbReference type="InterPro" id="IPR015915">
    <property type="entry name" value="Kelch-typ_b-propeller"/>
</dbReference>
<accession>A0AAU6PXB4</accession>
<dbReference type="SUPFAM" id="SSF50965">
    <property type="entry name" value="Galactose oxidase, central domain"/>
    <property type="match status" value="1"/>
</dbReference>
<name>A0AAU6PXB4_9VIRU</name>
<protein>
    <submittedName>
        <fullName evidence="1">Kelch domain-containing protein</fullName>
    </submittedName>
</protein>